<reference evidence="2 3" key="1">
    <citation type="journal article" date="2023" name="BMC Biol.">
        <title>The compact genome of the sponge Oopsacas minuta (Hexactinellida) is lacking key metazoan core genes.</title>
        <authorList>
            <person name="Santini S."/>
            <person name="Schenkelaars Q."/>
            <person name="Jourda C."/>
            <person name="Duchesne M."/>
            <person name="Belahbib H."/>
            <person name="Rocher C."/>
            <person name="Selva M."/>
            <person name="Riesgo A."/>
            <person name="Vervoort M."/>
            <person name="Leys S.P."/>
            <person name="Kodjabachian L."/>
            <person name="Le Bivic A."/>
            <person name="Borchiellini C."/>
            <person name="Claverie J.M."/>
            <person name="Renard E."/>
        </authorList>
    </citation>
    <scope>NUCLEOTIDE SEQUENCE [LARGE SCALE GENOMIC DNA]</scope>
    <source>
        <strain evidence="2">SPO-2</strain>
    </source>
</reference>
<dbReference type="Proteomes" id="UP001165289">
    <property type="component" value="Unassembled WGS sequence"/>
</dbReference>
<organism evidence="2 3">
    <name type="scientific">Oopsacas minuta</name>
    <dbReference type="NCBI Taxonomy" id="111878"/>
    <lineage>
        <taxon>Eukaryota</taxon>
        <taxon>Metazoa</taxon>
        <taxon>Porifera</taxon>
        <taxon>Hexactinellida</taxon>
        <taxon>Hexasterophora</taxon>
        <taxon>Lyssacinosida</taxon>
        <taxon>Leucopsacidae</taxon>
        <taxon>Oopsacas</taxon>
    </lineage>
</organism>
<evidence type="ECO:0000313" key="2">
    <source>
        <dbReference type="EMBL" id="KAI6654979.1"/>
    </source>
</evidence>
<dbReference type="InterPro" id="IPR016187">
    <property type="entry name" value="CTDL_fold"/>
</dbReference>
<dbReference type="EMBL" id="JAKMXF010000219">
    <property type="protein sequence ID" value="KAI6654979.1"/>
    <property type="molecule type" value="Genomic_DNA"/>
</dbReference>
<dbReference type="PROSITE" id="PS50041">
    <property type="entry name" value="C_TYPE_LECTIN_2"/>
    <property type="match status" value="2"/>
</dbReference>
<dbReference type="CDD" id="cd00037">
    <property type="entry name" value="CLECT"/>
    <property type="match status" value="2"/>
</dbReference>
<dbReference type="Gene3D" id="3.10.100.10">
    <property type="entry name" value="Mannose-Binding Protein A, subunit A"/>
    <property type="match status" value="2"/>
</dbReference>
<feature type="domain" description="C-type lectin" evidence="1">
    <location>
        <begin position="194"/>
        <end position="315"/>
    </location>
</feature>
<evidence type="ECO:0000313" key="3">
    <source>
        <dbReference type="Proteomes" id="UP001165289"/>
    </source>
</evidence>
<dbReference type="Pfam" id="PF00059">
    <property type="entry name" value="Lectin_C"/>
    <property type="match status" value="2"/>
</dbReference>
<sequence>ATEGTPYVYIVGVDREDVLLLCDPVVSGDLSMLKWSLTGSGDFLNPINIYNERNNLPEQSTGLNCVRDSSDISSNFISVQVPELTIQIGSISASKFTAVCPAMNEFAIPLSTQDITLSTNIVGKWTVLGVAHPTGSTTTIDNFMEGNAGLYEFYINNWDGVDVCAIQVNLTSSPAITAKNPEEEFILDDSTFGYFTISPVINWVTAQLYCINWGGNLATIKSAEEDSLLFYSITDLDNSFSCLIGLNDIDVDAGTDASAFVWVDGSNSTYRNFDSLIGINPGDSNAAWDCIRFRYRSGAGVLSTGWINRGCQARRSCYFCSQSDNSQGCDLIYNGFCYRLFKVSTGINWLDGQSSCAVWGGDLTSITTERENNYLYTIIPDTVSNCWIGLNDRDEDGSYTWTDGLVYNHMNWTGSAPPVRDEDCVEIINAEEGSWGTLSCKMTRYAFLCKRPSNVASGQYVIRQYKC</sequence>
<proteinExistence type="predicted"/>
<dbReference type="PANTHER" id="PTHR22803">
    <property type="entry name" value="MANNOSE, PHOSPHOLIPASE, LECTIN RECEPTOR RELATED"/>
    <property type="match status" value="1"/>
</dbReference>
<dbReference type="InterPro" id="IPR001304">
    <property type="entry name" value="C-type_lectin-like"/>
</dbReference>
<gene>
    <name evidence="2" type="ORF">LOD99_11451</name>
</gene>
<comment type="caution">
    <text evidence="2">The sequence shown here is derived from an EMBL/GenBank/DDBJ whole genome shotgun (WGS) entry which is preliminary data.</text>
</comment>
<evidence type="ECO:0000259" key="1">
    <source>
        <dbReference type="PROSITE" id="PS50041"/>
    </source>
</evidence>
<dbReference type="AlphaFoldDB" id="A0AAV7K320"/>
<dbReference type="SMART" id="SM00034">
    <property type="entry name" value="CLECT"/>
    <property type="match status" value="2"/>
</dbReference>
<dbReference type="SUPFAM" id="SSF56436">
    <property type="entry name" value="C-type lectin-like"/>
    <property type="match status" value="2"/>
</dbReference>
<accession>A0AAV7K320</accession>
<dbReference type="InterPro" id="IPR050111">
    <property type="entry name" value="C-type_lectin/snaclec_domain"/>
</dbReference>
<protein>
    <recommendedName>
        <fullName evidence="1">C-type lectin domain-containing protein</fullName>
    </recommendedName>
</protein>
<feature type="non-terminal residue" evidence="2">
    <location>
        <position position="1"/>
    </location>
</feature>
<keyword evidence="3" id="KW-1185">Reference proteome</keyword>
<dbReference type="InterPro" id="IPR016186">
    <property type="entry name" value="C-type_lectin-like/link_sf"/>
</dbReference>
<feature type="domain" description="C-type lectin" evidence="1">
    <location>
        <begin position="333"/>
        <end position="440"/>
    </location>
</feature>
<name>A0AAV7K320_9METZ</name>